<comment type="caution">
    <text evidence="1">The sequence shown here is derived from an EMBL/GenBank/DDBJ whole genome shotgun (WGS) entry which is preliminary data.</text>
</comment>
<reference evidence="1 2" key="1">
    <citation type="submission" date="2018-11" db="EMBL/GenBank/DDBJ databases">
        <title>Draft genome sequence of Gordonia sp. RS15-1S isolated from rice stems.</title>
        <authorList>
            <person name="Muangham S."/>
        </authorList>
    </citation>
    <scope>NUCLEOTIDE SEQUENCE [LARGE SCALE GENOMIC DNA]</scope>
    <source>
        <strain evidence="1 2">RS15-1S</strain>
    </source>
</reference>
<proteinExistence type="predicted"/>
<evidence type="ECO:0000313" key="2">
    <source>
        <dbReference type="Proteomes" id="UP000267536"/>
    </source>
</evidence>
<organism evidence="1 2">
    <name type="scientific">Gordonia oryzae</name>
    <dbReference type="NCBI Taxonomy" id="2487349"/>
    <lineage>
        <taxon>Bacteria</taxon>
        <taxon>Bacillati</taxon>
        <taxon>Actinomycetota</taxon>
        <taxon>Actinomycetes</taxon>
        <taxon>Mycobacteriales</taxon>
        <taxon>Gordoniaceae</taxon>
        <taxon>Gordonia</taxon>
    </lineage>
</organism>
<gene>
    <name evidence="1" type="ORF">EF294_02655</name>
</gene>
<keyword evidence="2" id="KW-1185">Reference proteome</keyword>
<dbReference type="AlphaFoldDB" id="A0A3N4GS87"/>
<dbReference type="OrthoDB" id="4473371at2"/>
<dbReference type="Proteomes" id="UP000267536">
    <property type="component" value="Unassembled WGS sequence"/>
</dbReference>
<name>A0A3N4GS87_9ACTN</name>
<evidence type="ECO:0000313" key="1">
    <source>
        <dbReference type="EMBL" id="RPA65672.1"/>
    </source>
</evidence>
<sequence length="215" mass="23234">MHNIQLKIAKTVVTMSVTLSGTVCCTTSSGEHTPDHISASAYRPSTPASIRQVDANGKRLPFDTVFPDRWSNLNDGSSYEPCTALSDGELEALGLDQQSVTDGANANMQTSRGCDWRYRDSSTAVVSQGVGNDLPLEDYKKKYSTAIEWQYDTSMQGRPVAVGYPRFQDACTTAVQSGSAIVTTTAILFINPPPRDQVCAKAIAFTKATIDKMPP</sequence>
<dbReference type="InterPro" id="IPR024520">
    <property type="entry name" value="DUF3558"/>
</dbReference>
<dbReference type="EMBL" id="RKMH01000002">
    <property type="protein sequence ID" value="RPA65672.1"/>
    <property type="molecule type" value="Genomic_DNA"/>
</dbReference>
<dbReference type="Pfam" id="PF12079">
    <property type="entry name" value="DUF3558"/>
    <property type="match status" value="1"/>
</dbReference>
<dbReference type="RefSeq" id="WP_123925451.1">
    <property type="nucleotide sequence ID" value="NZ_JBPSDP010000009.1"/>
</dbReference>
<protein>
    <submittedName>
        <fullName evidence="1">DUF3558 domain-containing protein</fullName>
    </submittedName>
</protein>
<accession>A0A3N4GS87</accession>